<organism evidence="1 2">
    <name type="scientific">Mesorhizobium muleiense</name>
    <dbReference type="NCBI Taxonomy" id="1004279"/>
    <lineage>
        <taxon>Bacteria</taxon>
        <taxon>Pseudomonadati</taxon>
        <taxon>Pseudomonadota</taxon>
        <taxon>Alphaproteobacteria</taxon>
        <taxon>Hyphomicrobiales</taxon>
        <taxon>Phyllobacteriaceae</taxon>
        <taxon>Mesorhizobium</taxon>
    </lineage>
</organism>
<keyword evidence="2" id="KW-1185">Reference proteome</keyword>
<accession>A0A1G9H250</accession>
<dbReference type="EMBL" id="FNEE01000026">
    <property type="protein sequence ID" value="SDL06874.1"/>
    <property type="molecule type" value="Genomic_DNA"/>
</dbReference>
<gene>
    <name evidence="1" type="ORF">SAMN05428953_12641</name>
</gene>
<evidence type="ECO:0000313" key="1">
    <source>
        <dbReference type="EMBL" id="SDL06874.1"/>
    </source>
</evidence>
<sequence length="122" mass="14269">MIARHIGCLECGKLWNDRKAGRQFCCTTCRMAFNNRRMKRGAELYDLFRAMRRERDQAKALGLWSEMCRLELRWHQEDEATRPGRRSYMPPAKALANLRETGRLPIGDVLVRDNATGSRRRA</sequence>
<protein>
    <submittedName>
        <fullName evidence="1">Uncharacterized protein</fullName>
    </submittedName>
</protein>
<dbReference type="AlphaFoldDB" id="A0A1G9H250"/>
<evidence type="ECO:0000313" key="2">
    <source>
        <dbReference type="Proteomes" id="UP000198894"/>
    </source>
</evidence>
<proteinExistence type="predicted"/>
<reference evidence="2" key="1">
    <citation type="submission" date="2016-10" db="EMBL/GenBank/DDBJ databases">
        <authorList>
            <person name="Varghese N."/>
            <person name="Submissions S."/>
        </authorList>
    </citation>
    <scope>NUCLEOTIDE SEQUENCE [LARGE SCALE GENOMIC DNA]</scope>
    <source>
        <strain evidence="2">CGMCC 1.11022</strain>
    </source>
</reference>
<name>A0A1G9H250_9HYPH</name>
<dbReference type="Proteomes" id="UP000198894">
    <property type="component" value="Unassembled WGS sequence"/>
</dbReference>